<evidence type="ECO:0000259" key="3">
    <source>
        <dbReference type="Pfam" id="PF13399"/>
    </source>
</evidence>
<accession>A0ABY5YR93</accession>
<dbReference type="Gene3D" id="3.30.70.2390">
    <property type="match status" value="1"/>
</dbReference>
<dbReference type="InterPro" id="IPR027381">
    <property type="entry name" value="LytR/CpsA/Psr_C"/>
</dbReference>
<sequence length="217" mass="21355">MSQYPRDEFDKVPESSVRQGVHRERLIPSRSTGLGLLITVGVLALLIGLAAYFVLPRLGIGAGSGDQSPAAGAPASASASATATAAASATATPTSNTDEDEAEASPSPTAASAPTQTPSPTPTPTVPAIDPTQPVAVFNASGVTGLGAGVSGRMSAAGWSVGAVANWTGAPQQGSGVYYSAPELAANAQAVGAQLGIPVLETPGFTSVTVVLGPGYQ</sequence>
<feature type="compositionally biased region" description="Basic and acidic residues" evidence="1">
    <location>
        <begin position="1"/>
        <end position="13"/>
    </location>
</feature>
<organism evidence="4 5">
    <name type="scientific">Arthrobacter zhaoxinii</name>
    <dbReference type="NCBI Taxonomy" id="2964616"/>
    <lineage>
        <taxon>Bacteria</taxon>
        <taxon>Bacillati</taxon>
        <taxon>Actinomycetota</taxon>
        <taxon>Actinomycetes</taxon>
        <taxon>Micrococcales</taxon>
        <taxon>Micrococcaceae</taxon>
        <taxon>Arthrobacter</taxon>
    </lineage>
</organism>
<feature type="domain" description="LytR/CpsA/Psr regulator C-terminal" evidence="3">
    <location>
        <begin position="134"/>
        <end position="216"/>
    </location>
</feature>
<dbReference type="EMBL" id="CP104275">
    <property type="protein sequence ID" value="UWX97631.1"/>
    <property type="molecule type" value="Genomic_DNA"/>
</dbReference>
<keyword evidence="5" id="KW-1185">Reference proteome</keyword>
<name>A0ABY5YR93_9MICC</name>
<keyword evidence="2" id="KW-0812">Transmembrane</keyword>
<dbReference type="RefSeq" id="WP_260652814.1">
    <property type="nucleotide sequence ID" value="NZ_CP104275.1"/>
</dbReference>
<feature type="region of interest" description="Disordered" evidence="1">
    <location>
        <begin position="1"/>
        <end position="20"/>
    </location>
</feature>
<dbReference type="Proteomes" id="UP001059859">
    <property type="component" value="Chromosome"/>
</dbReference>
<dbReference type="Pfam" id="PF13399">
    <property type="entry name" value="LytR_C"/>
    <property type="match status" value="1"/>
</dbReference>
<gene>
    <name evidence="4" type="ORF">N2K95_02805</name>
</gene>
<proteinExistence type="predicted"/>
<feature type="transmembrane region" description="Helical" evidence="2">
    <location>
        <begin position="34"/>
        <end position="55"/>
    </location>
</feature>
<evidence type="ECO:0000313" key="5">
    <source>
        <dbReference type="Proteomes" id="UP001059859"/>
    </source>
</evidence>
<feature type="compositionally biased region" description="Low complexity" evidence="1">
    <location>
        <begin position="84"/>
        <end position="95"/>
    </location>
</feature>
<feature type="region of interest" description="Disordered" evidence="1">
    <location>
        <begin position="84"/>
        <end position="131"/>
    </location>
</feature>
<protein>
    <submittedName>
        <fullName evidence="4">LytR C-terminal domain-containing protein</fullName>
    </submittedName>
</protein>
<keyword evidence="2" id="KW-0472">Membrane</keyword>
<evidence type="ECO:0000256" key="1">
    <source>
        <dbReference type="SAM" id="MobiDB-lite"/>
    </source>
</evidence>
<feature type="compositionally biased region" description="Low complexity" evidence="1">
    <location>
        <begin position="104"/>
        <end position="116"/>
    </location>
</feature>
<evidence type="ECO:0000256" key="2">
    <source>
        <dbReference type="SAM" id="Phobius"/>
    </source>
</evidence>
<reference evidence="4" key="1">
    <citation type="submission" date="2022-09" db="EMBL/GenBank/DDBJ databases">
        <title>Novel species in genus Arthrobacter.</title>
        <authorList>
            <person name="Liu Y."/>
        </authorList>
    </citation>
    <scope>NUCLEOTIDE SEQUENCE</scope>
    <source>
        <strain evidence="4">Zg-Y815</strain>
    </source>
</reference>
<evidence type="ECO:0000313" key="4">
    <source>
        <dbReference type="EMBL" id="UWX97631.1"/>
    </source>
</evidence>
<keyword evidence="2" id="KW-1133">Transmembrane helix</keyword>